<sequence>MFDWTLSILVEPHLFGKEEQLNKKGEIFIKRYPHLKVKVVDRSSLIVVMVLNSILKGTSQVVLRGRLSKVAYNITLALCDWGIQVVMLNEEDNKRLKAKLTPEAATNLVFSKSYNVSKEEQLNRNGEIFIKRYPHLKVKVVDGSSLAVVVVLNSIPKGTSQVVLRGRLFKVANNIDLALCEGIVMLDEEDKEES</sequence>
<evidence type="ECO:0000313" key="4">
    <source>
        <dbReference type="Proteomes" id="UP000222542"/>
    </source>
</evidence>
<keyword evidence="4" id="KW-1185">Reference proteome</keyword>
<reference evidence="3 4" key="1">
    <citation type="journal article" date="2014" name="Nat. Genet.">
        <title>Genome sequence of the hot pepper provides insights into the evolution of pungency in Capsicum species.</title>
        <authorList>
            <person name="Kim S."/>
            <person name="Park M."/>
            <person name="Yeom S.I."/>
            <person name="Kim Y.M."/>
            <person name="Lee J.M."/>
            <person name="Lee H.A."/>
            <person name="Seo E."/>
            <person name="Choi J."/>
            <person name="Cheong K."/>
            <person name="Kim K.T."/>
            <person name="Jung K."/>
            <person name="Lee G.W."/>
            <person name="Oh S.K."/>
            <person name="Bae C."/>
            <person name="Kim S.B."/>
            <person name="Lee H.Y."/>
            <person name="Kim S.Y."/>
            <person name="Kim M.S."/>
            <person name="Kang B.C."/>
            <person name="Jo Y.D."/>
            <person name="Yang H.B."/>
            <person name="Jeong H.J."/>
            <person name="Kang W.H."/>
            <person name="Kwon J.K."/>
            <person name="Shin C."/>
            <person name="Lim J.Y."/>
            <person name="Park J.H."/>
            <person name="Huh J.H."/>
            <person name="Kim J.S."/>
            <person name="Kim B.D."/>
            <person name="Cohen O."/>
            <person name="Paran I."/>
            <person name="Suh M.C."/>
            <person name="Lee S.B."/>
            <person name="Kim Y.K."/>
            <person name="Shin Y."/>
            <person name="Noh S.J."/>
            <person name="Park J."/>
            <person name="Seo Y.S."/>
            <person name="Kwon S.Y."/>
            <person name="Kim H.A."/>
            <person name="Park J.M."/>
            <person name="Kim H.J."/>
            <person name="Choi S.B."/>
            <person name="Bosland P.W."/>
            <person name="Reeves G."/>
            <person name="Jo S.H."/>
            <person name="Lee B.W."/>
            <person name="Cho H.T."/>
            <person name="Choi H.S."/>
            <person name="Lee M.S."/>
            <person name="Yu Y."/>
            <person name="Do Choi Y."/>
            <person name="Park B.S."/>
            <person name="van Deynze A."/>
            <person name="Ashrafi H."/>
            <person name="Hill T."/>
            <person name="Kim W.T."/>
            <person name="Pai H.S."/>
            <person name="Ahn H.K."/>
            <person name="Yeam I."/>
            <person name="Giovannoni J.J."/>
            <person name="Rose J.K."/>
            <person name="Sorensen I."/>
            <person name="Lee S.J."/>
            <person name="Kim R.W."/>
            <person name="Choi I.Y."/>
            <person name="Choi B.S."/>
            <person name="Lim J.S."/>
            <person name="Lee Y.H."/>
            <person name="Choi D."/>
        </authorList>
    </citation>
    <scope>NUCLEOTIDE SEQUENCE [LARGE SCALE GENOMIC DNA]</scope>
    <source>
        <strain evidence="4">cv. CM334</strain>
    </source>
</reference>
<dbReference type="Proteomes" id="UP000222542">
    <property type="component" value="Unassembled WGS sequence"/>
</dbReference>
<accession>A0A2G2YEX4</accession>
<dbReference type="Gramene" id="PHT68300">
    <property type="protein sequence ID" value="PHT68300"/>
    <property type="gene ID" value="T459_27787"/>
</dbReference>
<reference evidence="3 4" key="2">
    <citation type="journal article" date="2017" name="Genome Biol.">
        <title>New reference genome sequences of hot pepper reveal the massive evolution of plant disease-resistance genes by retroduplication.</title>
        <authorList>
            <person name="Kim S."/>
            <person name="Park J."/>
            <person name="Yeom S.I."/>
            <person name="Kim Y.M."/>
            <person name="Seo E."/>
            <person name="Kim K.T."/>
            <person name="Kim M.S."/>
            <person name="Lee J.M."/>
            <person name="Cheong K."/>
            <person name="Shin H.S."/>
            <person name="Kim S.B."/>
            <person name="Han K."/>
            <person name="Lee J."/>
            <person name="Park M."/>
            <person name="Lee H.A."/>
            <person name="Lee H.Y."/>
            <person name="Lee Y."/>
            <person name="Oh S."/>
            <person name="Lee J.H."/>
            <person name="Choi E."/>
            <person name="Choi E."/>
            <person name="Lee S.E."/>
            <person name="Jeon J."/>
            <person name="Kim H."/>
            <person name="Choi G."/>
            <person name="Song H."/>
            <person name="Lee J."/>
            <person name="Lee S.C."/>
            <person name="Kwon J.K."/>
            <person name="Lee H.Y."/>
            <person name="Koo N."/>
            <person name="Hong Y."/>
            <person name="Kim R.W."/>
            <person name="Kang W.H."/>
            <person name="Huh J.H."/>
            <person name="Kang B.C."/>
            <person name="Yang T.J."/>
            <person name="Lee Y.H."/>
            <person name="Bennetzen J.L."/>
            <person name="Choi D."/>
        </authorList>
    </citation>
    <scope>NUCLEOTIDE SEQUENCE [LARGE SCALE GENOMIC DNA]</scope>
    <source>
        <strain evidence="4">cv. CM334</strain>
    </source>
</reference>
<gene>
    <name evidence="3" type="ORF">T459_27787</name>
</gene>
<evidence type="ECO:0000313" key="3">
    <source>
        <dbReference type="EMBL" id="PHT68300.1"/>
    </source>
</evidence>
<dbReference type="Pfam" id="PF12076">
    <property type="entry name" value="CER1-like_C"/>
    <property type="match status" value="1"/>
</dbReference>
<dbReference type="EMBL" id="AYRZ02000011">
    <property type="protein sequence ID" value="PHT68300.1"/>
    <property type="molecule type" value="Genomic_DNA"/>
</dbReference>
<proteinExistence type="predicted"/>
<evidence type="ECO:0000256" key="1">
    <source>
        <dbReference type="ARBA" id="ARBA00004141"/>
    </source>
</evidence>
<name>A0A2G2YEX4_CAPAN</name>
<evidence type="ECO:0000259" key="2">
    <source>
        <dbReference type="Pfam" id="PF12076"/>
    </source>
</evidence>
<comment type="caution">
    <text evidence="3">The sequence shown here is derived from an EMBL/GenBank/DDBJ whole genome shotgun (WGS) entry which is preliminary data.</text>
</comment>
<dbReference type="STRING" id="4072.A0A2G2YEX4"/>
<dbReference type="GO" id="GO:0016020">
    <property type="term" value="C:membrane"/>
    <property type="evidence" value="ECO:0007669"/>
    <property type="project" value="UniProtKB-SubCell"/>
</dbReference>
<protein>
    <recommendedName>
        <fullName evidence="2">Very-long-chain aldehyde decarbonylase CER1-like C-terminal domain-containing protein</fullName>
    </recommendedName>
</protein>
<comment type="subcellular location">
    <subcellularLocation>
        <location evidence="1">Membrane</location>
        <topology evidence="1">Multi-pass membrane protein</topology>
    </subcellularLocation>
</comment>
<dbReference type="InterPro" id="IPR021940">
    <property type="entry name" value="CER1-like_C"/>
</dbReference>
<organism evidence="3 4">
    <name type="scientific">Capsicum annuum</name>
    <name type="common">Capsicum pepper</name>
    <dbReference type="NCBI Taxonomy" id="4072"/>
    <lineage>
        <taxon>Eukaryota</taxon>
        <taxon>Viridiplantae</taxon>
        <taxon>Streptophyta</taxon>
        <taxon>Embryophyta</taxon>
        <taxon>Tracheophyta</taxon>
        <taxon>Spermatophyta</taxon>
        <taxon>Magnoliopsida</taxon>
        <taxon>eudicotyledons</taxon>
        <taxon>Gunneridae</taxon>
        <taxon>Pentapetalae</taxon>
        <taxon>asterids</taxon>
        <taxon>lamiids</taxon>
        <taxon>Solanales</taxon>
        <taxon>Solanaceae</taxon>
        <taxon>Solanoideae</taxon>
        <taxon>Capsiceae</taxon>
        <taxon>Capsicum</taxon>
    </lineage>
</organism>
<dbReference type="AlphaFoldDB" id="A0A2G2YEX4"/>
<feature type="domain" description="Very-long-chain aldehyde decarbonylase CER1-like C-terminal" evidence="2">
    <location>
        <begin position="61"/>
        <end position="116"/>
    </location>
</feature>